<feature type="compositionally biased region" description="Low complexity" evidence="4">
    <location>
        <begin position="750"/>
        <end position="762"/>
    </location>
</feature>
<accession>A0A7S4GQ24</accession>
<evidence type="ECO:0000256" key="2">
    <source>
        <dbReference type="ARBA" id="ARBA00023043"/>
    </source>
</evidence>
<dbReference type="SUPFAM" id="SSF48403">
    <property type="entry name" value="Ankyrin repeat"/>
    <property type="match status" value="1"/>
</dbReference>
<dbReference type="AlphaFoldDB" id="A0A7S4GQ24"/>
<dbReference type="PROSITE" id="PS50088">
    <property type="entry name" value="ANK_REPEAT"/>
    <property type="match status" value="1"/>
</dbReference>
<feature type="compositionally biased region" description="Pro residues" evidence="4">
    <location>
        <begin position="766"/>
        <end position="776"/>
    </location>
</feature>
<organism evidence="5">
    <name type="scientific">Oxyrrhis marina</name>
    <name type="common">Dinoflagellate</name>
    <dbReference type="NCBI Taxonomy" id="2969"/>
    <lineage>
        <taxon>Eukaryota</taxon>
        <taxon>Sar</taxon>
        <taxon>Alveolata</taxon>
        <taxon>Dinophyceae</taxon>
        <taxon>Oxyrrhinales</taxon>
        <taxon>Oxyrrhinaceae</taxon>
        <taxon>Oxyrrhis</taxon>
    </lineage>
</organism>
<feature type="repeat" description="ANK" evidence="3">
    <location>
        <begin position="278"/>
        <end position="310"/>
    </location>
</feature>
<keyword evidence="2 3" id="KW-0040">ANK repeat</keyword>
<dbReference type="InterPro" id="IPR002110">
    <property type="entry name" value="Ankyrin_rpt"/>
</dbReference>
<dbReference type="InterPro" id="IPR050776">
    <property type="entry name" value="Ank_Repeat/CDKN_Inhibitor"/>
</dbReference>
<dbReference type="PROSITE" id="PS50297">
    <property type="entry name" value="ANK_REP_REGION"/>
    <property type="match status" value="1"/>
</dbReference>
<name>A0A7S4GQ24_OXYMA</name>
<evidence type="ECO:0000256" key="1">
    <source>
        <dbReference type="ARBA" id="ARBA00022737"/>
    </source>
</evidence>
<protein>
    <submittedName>
        <fullName evidence="5">Uncharacterized protein</fullName>
    </submittedName>
</protein>
<dbReference type="EMBL" id="HBJB01003118">
    <property type="protein sequence ID" value="CAE0843519.1"/>
    <property type="molecule type" value="Transcribed_RNA"/>
</dbReference>
<feature type="compositionally biased region" description="Basic and acidic residues" evidence="4">
    <location>
        <begin position="377"/>
        <end position="386"/>
    </location>
</feature>
<dbReference type="Pfam" id="PF00023">
    <property type="entry name" value="Ank"/>
    <property type="match status" value="2"/>
</dbReference>
<reference evidence="5" key="1">
    <citation type="submission" date="2021-01" db="EMBL/GenBank/DDBJ databases">
        <authorList>
            <person name="Corre E."/>
            <person name="Pelletier E."/>
            <person name="Niang G."/>
            <person name="Scheremetjew M."/>
            <person name="Finn R."/>
            <person name="Kale V."/>
            <person name="Holt S."/>
            <person name="Cochrane G."/>
            <person name="Meng A."/>
            <person name="Brown T."/>
            <person name="Cohen L."/>
        </authorList>
    </citation>
    <scope>NUCLEOTIDE SEQUENCE</scope>
    <source>
        <strain evidence="5">LB1974</strain>
    </source>
</reference>
<evidence type="ECO:0000256" key="4">
    <source>
        <dbReference type="SAM" id="MobiDB-lite"/>
    </source>
</evidence>
<gene>
    <name evidence="5" type="ORF">OMAR00294_LOCUS2555</name>
</gene>
<keyword evidence="1" id="KW-0677">Repeat</keyword>
<evidence type="ECO:0000256" key="3">
    <source>
        <dbReference type="PROSITE-ProRule" id="PRU00023"/>
    </source>
</evidence>
<feature type="region of interest" description="Disordered" evidence="4">
    <location>
        <begin position="739"/>
        <end position="779"/>
    </location>
</feature>
<feature type="region of interest" description="Disordered" evidence="4">
    <location>
        <begin position="375"/>
        <end position="406"/>
    </location>
</feature>
<dbReference type="SMART" id="SM00248">
    <property type="entry name" value="ANK"/>
    <property type="match status" value="3"/>
</dbReference>
<proteinExistence type="predicted"/>
<dbReference type="InterPro" id="IPR036770">
    <property type="entry name" value="Ankyrin_rpt-contain_sf"/>
</dbReference>
<dbReference type="PANTHER" id="PTHR24201">
    <property type="entry name" value="ANK_REP_REGION DOMAIN-CONTAINING PROTEIN"/>
    <property type="match status" value="1"/>
</dbReference>
<sequence>MPRATRIDIAEVPEDALPPGRRPVSGVWTTGGSPPRYLYFKFGAHPKFRGLHVAKCNGLPSPLFEDKAGYVHDEKNHNLEIIRGDSQQDTVLLWNKVQWVPCRRMSVSLEVGISLQYTRNEILDLVQQKSPMELSQTMLILLASHRTEDVAAIMAMRAVDDKLVRHRTGVEMEWDHDQSCPCHWCQWHGTYKLKGRELPQSQEARRQQAEVLTNLKYACEWGDAEAVAQILSSKVQLPSRWPLGRTPLHWAAQNGQAGVITAMHQDPRWTAWNCHRTDGATPLHEAAAWGSLDAVTTLARLKSDLAAVDNAGNTPLIRALWSVREGRSRPVTVVSESCSEFPAVVRFLRESHATQEEALAILRSQVAVGLARRNSRDHRVTIDPRHGGGGGSGHRPHSPSRRAKAEISAPRLQLVHQVVCEVLESGDLVLDHDFAEELYSHVMRHLAARAGSLSLQPNAKLAAEMILHCGPLMTVMKDRLRPDVRMARSALSQTVAECYRQHSPALAYFTDDPKRENVDLFLNSGETWTALDPLVQLRVAPPPIFCENLCLLDAWVALVDRREEFVVPKDLCEFIRQDYLVLGENGKVDFNASIARCAEDSLALCLLGDAGRVLPRFHAALERMAGQRSFRVAPLKTLQAVRLKQKRYMQDAAREWRHKAPWVCAAGVQDYLRGSIVFQTGADLREAVRTYMQYDISVDGYEVVWLNNGFHPSNRHLPEDVHRVVTVYMVFPVRSKGEAAVKRQAPTPKSSSRAGSPASRRGSPTRRPPAPTPSRPPLRGGHLLCEVQCMLQTYLAVHKSRKLLDLSGL</sequence>
<evidence type="ECO:0000313" key="5">
    <source>
        <dbReference type="EMBL" id="CAE0843519.1"/>
    </source>
</evidence>
<dbReference type="Gene3D" id="1.25.40.20">
    <property type="entry name" value="Ankyrin repeat-containing domain"/>
    <property type="match status" value="1"/>
</dbReference>